<dbReference type="GO" id="GO:0009231">
    <property type="term" value="P:riboflavin biosynthetic process"/>
    <property type="evidence" value="ECO:0007669"/>
    <property type="project" value="TreeGrafter"/>
</dbReference>
<keyword evidence="2" id="KW-0479">Metal-binding</keyword>
<gene>
    <name evidence="6" type="ORF">SAMN05428998_10552</name>
</gene>
<organism evidence="6 7">
    <name type="scientific">Tistlia consotensis USBA 355</name>
    <dbReference type="NCBI Taxonomy" id="560819"/>
    <lineage>
        <taxon>Bacteria</taxon>
        <taxon>Pseudomonadati</taxon>
        <taxon>Pseudomonadota</taxon>
        <taxon>Alphaproteobacteria</taxon>
        <taxon>Rhodospirillales</taxon>
        <taxon>Rhodovibrionaceae</taxon>
        <taxon>Tistlia</taxon>
    </lineage>
</organism>
<keyword evidence="4" id="KW-0862">Zinc</keyword>
<evidence type="ECO:0000256" key="4">
    <source>
        <dbReference type="ARBA" id="ARBA00022833"/>
    </source>
</evidence>
<proteinExistence type="inferred from homology"/>
<dbReference type="EMBL" id="FWZX01000005">
    <property type="protein sequence ID" value="SMF11984.1"/>
    <property type="molecule type" value="Genomic_DNA"/>
</dbReference>
<dbReference type="PANTHER" id="PTHR35005:SF1">
    <property type="entry name" value="2-AMINO-5-FORMYLAMINO-6-RIBOSYLAMINOPYRIMIDIN-4(3H)-ONE 5'-MONOPHOSPHATE DEFORMYLASE"/>
    <property type="match status" value="1"/>
</dbReference>
<keyword evidence="3 6" id="KW-0378">Hydrolase</keyword>
<evidence type="ECO:0000256" key="3">
    <source>
        <dbReference type="ARBA" id="ARBA00022801"/>
    </source>
</evidence>
<evidence type="ECO:0000256" key="5">
    <source>
        <dbReference type="ARBA" id="ARBA00024029"/>
    </source>
</evidence>
<evidence type="ECO:0000313" key="7">
    <source>
        <dbReference type="Proteomes" id="UP000192917"/>
    </source>
</evidence>
<protein>
    <submittedName>
        <fullName evidence="6">Creatinine amidohydrolase</fullName>
    </submittedName>
</protein>
<evidence type="ECO:0000313" key="6">
    <source>
        <dbReference type="EMBL" id="SMF11984.1"/>
    </source>
</evidence>
<dbReference type="InterPro" id="IPR024087">
    <property type="entry name" value="Creatininase-like_sf"/>
</dbReference>
<evidence type="ECO:0000256" key="1">
    <source>
        <dbReference type="ARBA" id="ARBA00001947"/>
    </source>
</evidence>
<dbReference type="AlphaFoldDB" id="A0A1Y6BHV1"/>
<sequence>MTTPPAIARTFADLTWPEVAALDPERTVLVLPVSATEQHGPHLPLSVDAEINRGIVRQAMEIMPPELTASFLPELVYGRSEEHQGFPGTLTIEPGRLAHVWHDIGRSLARAGLRKLVIFNSHGGQPQVVDFAARRLRIERGLLVVQADWWRLAPPAQVLPAGSLPETELRHGIHGGAVETSMMLHLRPDLVRRERFADFRPASADWAETYRHLNAVGPTPFAWMTQDLHETGACGDPRLASADLGERLVAAAAEALVRLVQETADFPLSNLRQR</sequence>
<comment type="cofactor">
    <cofactor evidence="1">
        <name>Zn(2+)</name>
        <dbReference type="ChEBI" id="CHEBI:29105"/>
    </cofactor>
</comment>
<dbReference type="InterPro" id="IPR003785">
    <property type="entry name" value="Creatininase/forma_Hydrolase"/>
</dbReference>
<name>A0A1Y6BHV1_9PROT</name>
<dbReference type="GO" id="GO:0016811">
    <property type="term" value="F:hydrolase activity, acting on carbon-nitrogen (but not peptide) bonds, in linear amides"/>
    <property type="evidence" value="ECO:0007669"/>
    <property type="project" value="TreeGrafter"/>
</dbReference>
<dbReference type="STRING" id="560819.SAMN05428998_10552"/>
<dbReference type="PANTHER" id="PTHR35005">
    <property type="entry name" value="3-DEHYDRO-SCYLLO-INOSOSE HYDROLASE"/>
    <property type="match status" value="1"/>
</dbReference>
<comment type="similarity">
    <text evidence="5">Belongs to the creatininase superfamily.</text>
</comment>
<reference evidence="6 7" key="1">
    <citation type="submission" date="2017-04" db="EMBL/GenBank/DDBJ databases">
        <authorList>
            <person name="Afonso C.L."/>
            <person name="Miller P.J."/>
            <person name="Scott M.A."/>
            <person name="Spackman E."/>
            <person name="Goraichik I."/>
            <person name="Dimitrov K.M."/>
            <person name="Suarez D.L."/>
            <person name="Swayne D.E."/>
        </authorList>
    </citation>
    <scope>NUCLEOTIDE SEQUENCE [LARGE SCALE GENOMIC DNA]</scope>
    <source>
        <strain evidence="6 7">USBA 355</strain>
    </source>
</reference>
<evidence type="ECO:0000256" key="2">
    <source>
        <dbReference type="ARBA" id="ARBA00022723"/>
    </source>
</evidence>
<keyword evidence="7" id="KW-1185">Reference proteome</keyword>
<dbReference type="SUPFAM" id="SSF102215">
    <property type="entry name" value="Creatininase"/>
    <property type="match status" value="1"/>
</dbReference>
<dbReference type="Gene3D" id="3.40.50.10310">
    <property type="entry name" value="Creatininase"/>
    <property type="match status" value="1"/>
</dbReference>
<dbReference type="GO" id="GO:0046872">
    <property type="term" value="F:metal ion binding"/>
    <property type="evidence" value="ECO:0007669"/>
    <property type="project" value="UniProtKB-KW"/>
</dbReference>
<dbReference type="Proteomes" id="UP000192917">
    <property type="component" value="Unassembled WGS sequence"/>
</dbReference>
<dbReference type="Pfam" id="PF02633">
    <property type="entry name" value="Creatininase"/>
    <property type="match status" value="1"/>
</dbReference>
<accession>A0A1Y6BHV1</accession>
<dbReference type="RefSeq" id="WP_218822830.1">
    <property type="nucleotide sequence ID" value="NZ_FWZX01000005.1"/>
</dbReference>